<gene>
    <name evidence="10" type="ORF">N866_06585</name>
</gene>
<dbReference type="InterPro" id="IPR036397">
    <property type="entry name" value="RNaseH_sf"/>
</dbReference>
<keyword evidence="2" id="KW-0540">Nuclease</keyword>
<keyword evidence="4" id="KW-0378">Hydrolase</keyword>
<dbReference type="GO" id="GO:0006308">
    <property type="term" value="P:DNA catabolic process"/>
    <property type="evidence" value="ECO:0007669"/>
    <property type="project" value="TreeGrafter"/>
</dbReference>
<dbReference type="SMART" id="SM00479">
    <property type="entry name" value="EXOIII"/>
    <property type="match status" value="1"/>
</dbReference>
<dbReference type="CDD" id="cd06127">
    <property type="entry name" value="DEDDh"/>
    <property type="match status" value="1"/>
</dbReference>
<dbReference type="AlphaFoldDB" id="A0A021W046"/>
<dbReference type="RefSeq" id="WP_034222563.1">
    <property type="nucleotide sequence ID" value="NZ_AXCW01000021.1"/>
</dbReference>
<evidence type="ECO:0000256" key="1">
    <source>
        <dbReference type="ARBA" id="ARBA00001946"/>
    </source>
</evidence>
<dbReference type="Proteomes" id="UP000019753">
    <property type="component" value="Unassembled WGS sequence"/>
</dbReference>
<dbReference type="InterPro" id="IPR012337">
    <property type="entry name" value="RNaseH-like_sf"/>
</dbReference>
<dbReference type="EMBL" id="AXCW01000021">
    <property type="protein sequence ID" value="EYR64702.1"/>
    <property type="molecule type" value="Genomic_DNA"/>
</dbReference>
<dbReference type="GO" id="GO:0005737">
    <property type="term" value="C:cytoplasm"/>
    <property type="evidence" value="ECO:0007669"/>
    <property type="project" value="TreeGrafter"/>
</dbReference>
<keyword evidence="11" id="KW-1185">Reference proteome</keyword>
<dbReference type="Pfam" id="PF00929">
    <property type="entry name" value="RNase_T"/>
    <property type="match status" value="1"/>
</dbReference>
<evidence type="ECO:0000313" key="10">
    <source>
        <dbReference type="EMBL" id="EYR64702.1"/>
    </source>
</evidence>
<dbReference type="GO" id="GO:0003676">
    <property type="term" value="F:nucleic acid binding"/>
    <property type="evidence" value="ECO:0007669"/>
    <property type="project" value="InterPro"/>
</dbReference>
<dbReference type="GO" id="GO:0046872">
    <property type="term" value="F:metal ion binding"/>
    <property type="evidence" value="ECO:0007669"/>
    <property type="project" value="UniProtKB-KW"/>
</dbReference>
<dbReference type="PANTHER" id="PTHR13058:SF19">
    <property type="entry name" value="LD40940P"/>
    <property type="match status" value="1"/>
</dbReference>
<keyword evidence="6" id="KW-0460">Magnesium</keyword>
<accession>A0A021W046</accession>
<dbReference type="InterPro" id="IPR040393">
    <property type="entry name" value="TREX1/2"/>
</dbReference>
<evidence type="ECO:0000256" key="2">
    <source>
        <dbReference type="ARBA" id="ARBA00022722"/>
    </source>
</evidence>
<evidence type="ECO:0000256" key="8">
    <source>
        <dbReference type="SAM" id="MobiDB-lite"/>
    </source>
</evidence>
<evidence type="ECO:0000256" key="5">
    <source>
        <dbReference type="ARBA" id="ARBA00022839"/>
    </source>
</evidence>
<dbReference type="SUPFAM" id="SSF53098">
    <property type="entry name" value="Ribonuclease H-like"/>
    <property type="match status" value="1"/>
</dbReference>
<name>A0A021W046_9CELL</name>
<comment type="similarity">
    <text evidence="7">Belongs to the exonuclease superfamily. TREX family.</text>
</comment>
<evidence type="ECO:0000256" key="6">
    <source>
        <dbReference type="ARBA" id="ARBA00022842"/>
    </source>
</evidence>
<evidence type="ECO:0000256" key="3">
    <source>
        <dbReference type="ARBA" id="ARBA00022723"/>
    </source>
</evidence>
<sequence>MSWLEAGVVGFDTETTGVDVDHDRVVSAAVVHRVAAPRTGAVGEADQAGGEAGTPEGTHQGVVTTVRTWLIHPEVEIPPGATEIHGISTEQARRHGRPARVALDELAEVLVAAQRRGEPVVAYNASFDLTLLDVELRRHGLPTVPDRLGRDVAPVLDPFVLDRVLDPYRPGPRRLGDLCERYRVAATAALHRADVDVLATLDVLARMVERFPVLAERTPAELHALQAGEHRAWADVFNAERLARGAPGTAAETHWPARTRQEVRPDVPAPA</sequence>
<organism evidence="10 11">
    <name type="scientific">Actinotalea ferrariae CF5-4</name>
    <dbReference type="NCBI Taxonomy" id="948458"/>
    <lineage>
        <taxon>Bacteria</taxon>
        <taxon>Bacillati</taxon>
        <taxon>Actinomycetota</taxon>
        <taxon>Actinomycetes</taxon>
        <taxon>Micrococcales</taxon>
        <taxon>Cellulomonadaceae</taxon>
        <taxon>Actinotalea</taxon>
    </lineage>
</organism>
<dbReference type="Gene3D" id="3.30.420.10">
    <property type="entry name" value="Ribonuclease H-like superfamily/Ribonuclease H"/>
    <property type="match status" value="1"/>
</dbReference>
<dbReference type="NCBIfam" id="NF005927">
    <property type="entry name" value="PRK07942.1"/>
    <property type="match status" value="1"/>
</dbReference>
<dbReference type="GO" id="GO:0008296">
    <property type="term" value="F:3'-5'-DNA exonuclease activity"/>
    <property type="evidence" value="ECO:0007669"/>
    <property type="project" value="TreeGrafter"/>
</dbReference>
<comment type="cofactor">
    <cofactor evidence="1">
        <name>Mg(2+)</name>
        <dbReference type="ChEBI" id="CHEBI:18420"/>
    </cofactor>
</comment>
<proteinExistence type="inferred from homology"/>
<evidence type="ECO:0000259" key="9">
    <source>
        <dbReference type="SMART" id="SM00479"/>
    </source>
</evidence>
<evidence type="ECO:0000256" key="7">
    <source>
        <dbReference type="ARBA" id="ARBA00025769"/>
    </source>
</evidence>
<feature type="region of interest" description="Disordered" evidence="8">
    <location>
        <begin position="247"/>
        <end position="271"/>
    </location>
</feature>
<dbReference type="OrthoDB" id="9791657at2"/>
<protein>
    <submittedName>
        <fullName evidence="10">DNA polymerase III subunit epsilon</fullName>
    </submittedName>
</protein>
<keyword evidence="3" id="KW-0479">Metal-binding</keyword>
<evidence type="ECO:0000313" key="11">
    <source>
        <dbReference type="Proteomes" id="UP000019753"/>
    </source>
</evidence>
<evidence type="ECO:0000256" key="4">
    <source>
        <dbReference type="ARBA" id="ARBA00022801"/>
    </source>
</evidence>
<feature type="domain" description="Exonuclease" evidence="9">
    <location>
        <begin position="7"/>
        <end position="213"/>
    </location>
</feature>
<dbReference type="InterPro" id="IPR013520">
    <property type="entry name" value="Ribonucl_H"/>
</dbReference>
<reference evidence="10 11" key="1">
    <citation type="submission" date="2014-01" db="EMBL/GenBank/DDBJ databases">
        <title>Actinotalea ferrariae CF5-4.</title>
        <authorList>
            <person name="Chen F."/>
            <person name="Li Y."/>
            <person name="Wang G."/>
        </authorList>
    </citation>
    <scope>NUCLEOTIDE SEQUENCE [LARGE SCALE GENOMIC DNA]</scope>
    <source>
        <strain evidence="10 11">CF5-4</strain>
    </source>
</reference>
<dbReference type="PANTHER" id="PTHR13058">
    <property type="entry name" value="THREE PRIME REPAIR EXONUCLEASE 1, 2"/>
    <property type="match status" value="1"/>
</dbReference>
<comment type="caution">
    <text evidence="10">The sequence shown here is derived from an EMBL/GenBank/DDBJ whole genome shotgun (WGS) entry which is preliminary data.</text>
</comment>
<keyword evidence="5" id="KW-0269">Exonuclease</keyword>